<evidence type="ECO:0000256" key="5">
    <source>
        <dbReference type="ARBA" id="ARBA00022989"/>
    </source>
</evidence>
<feature type="transmembrane region" description="Helical" evidence="7">
    <location>
        <begin position="36"/>
        <end position="54"/>
    </location>
</feature>
<comment type="subcellular location">
    <subcellularLocation>
        <location evidence="1">Cell membrane</location>
        <topology evidence="1">Multi-pass membrane protein</topology>
    </subcellularLocation>
</comment>
<dbReference type="GO" id="GO:0005886">
    <property type="term" value="C:plasma membrane"/>
    <property type="evidence" value="ECO:0007669"/>
    <property type="project" value="UniProtKB-SubCell"/>
</dbReference>
<feature type="transmembrane region" description="Helical" evidence="7">
    <location>
        <begin position="303"/>
        <end position="322"/>
    </location>
</feature>
<dbReference type="PANTHER" id="PTHR30106:SF2">
    <property type="entry name" value="UPF0324 INNER MEMBRANE PROTEIN YEIH"/>
    <property type="match status" value="1"/>
</dbReference>
<evidence type="ECO:0000313" key="8">
    <source>
        <dbReference type="EMBL" id="SFV56085.1"/>
    </source>
</evidence>
<feature type="transmembrane region" description="Helical" evidence="7">
    <location>
        <begin position="235"/>
        <end position="254"/>
    </location>
</feature>
<organism evidence="8">
    <name type="scientific">hydrothermal vent metagenome</name>
    <dbReference type="NCBI Taxonomy" id="652676"/>
    <lineage>
        <taxon>unclassified sequences</taxon>
        <taxon>metagenomes</taxon>
        <taxon>ecological metagenomes</taxon>
    </lineage>
</organism>
<feature type="transmembrane region" description="Helical" evidence="7">
    <location>
        <begin position="130"/>
        <end position="147"/>
    </location>
</feature>
<sequence>MAFSLQNHKGTFSGILFITIFAAAATYISGLAPVKALGLSPLVIGIVMGIFYANTLHNQTPKEWQSGITFSGKKILRFAIVIYGFRITFQQIAEVGMDGFLVSLIMLSSTLIIGSWLGTKVFGMEKDTSILTASGASVCGAAAVLATEPVLKAEAYKTAIAVSMVVLFGTISMFLYPLLYTTVIENATGFLHMSAREFGIYVGGTIHEVAQVVAVPASVPGTPQEMADAAVIVKMTRVIMIAPMLIVLGLYLAWDAKRSGGERDEKTKLVIPWFAVYFIMVAGFNSFHLIPQNIVNIINEIDTFLLTMAMTALGMGTIFSKFKGLGLAPIYTALSMFVWLVMGGFIITKLVVEVL</sequence>
<feature type="transmembrane region" description="Helical" evidence="7">
    <location>
        <begin position="328"/>
        <end position="352"/>
    </location>
</feature>
<feature type="transmembrane region" description="Helical" evidence="7">
    <location>
        <begin position="99"/>
        <end position="118"/>
    </location>
</feature>
<keyword evidence="4 7" id="KW-0812">Transmembrane</keyword>
<dbReference type="InterPro" id="IPR004630">
    <property type="entry name" value="UPF0324_YeiH-like"/>
</dbReference>
<protein>
    <submittedName>
        <fullName evidence="8">Putative membrane protein YeiH</fullName>
    </submittedName>
</protein>
<evidence type="ECO:0000256" key="4">
    <source>
        <dbReference type="ARBA" id="ARBA00022692"/>
    </source>
</evidence>
<keyword evidence="6 7" id="KW-0472">Membrane</keyword>
<feature type="transmembrane region" description="Helical" evidence="7">
    <location>
        <begin position="159"/>
        <end position="179"/>
    </location>
</feature>
<proteinExistence type="inferred from homology"/>
<comment type="similarity">
    <text evidence="2">Belongs to the UPF0324 family.</text>
</comment>
<evidence type="ECO:0000256" key="2">
    <source>
        <dbReference type="ARBA" id="ARBA00007977"/>
    </source>
</evidence>
<keyword evidence="3" id="KW-1003">Cell membrane</keyword>
<name>A0A1W1BRH2_9ZZZZ</name>
<dbReference type="InterPro" id="IPR018383">
    <property type="entry name" value="UPF0324_pro"/>
</dbReference>
<dbReference type="PANTHER" id="PTHR30106">
    <property type="entry name" value="INNER MEMBRANE PROTEIN YEIH-RELATED"/>
    <property type="match status" value="1"/>
</dbReference>
<accession>A0A1W1BRH2</accession>
<reference evidence="8" key="1">
    <citation type="submission" date="2016-10" db="EMBL/GenBank/DDBJ databases">
        <authorList>
            <person name="de Groot N.N."/>
        </authorList>
    </citation>
    <scope>NUCLEOTIDE SEQUENCE</scope>
</reference>
<gene>
    <name evidence="8" type="ORF">MNB_SV-3-163</name>
</gene>
<feature type="transmembrane region" description="Helical" evidence="7">
    <location>
        <begin position="274"/>
        <end position="291"/>
    </location>
</feature>
<dbReference type="Pfam" id="PF03601">
    <property type="entry name" value="Cons_hypoth698"/>
    <property type="match status" value="1"/>
</dbReference>
<dbReference type="EMBL" id="FPHI01000012">
    <property type="protein sequence ID" value="SFV56085.1"/>
    <property type="molecule type" value="Genomic_DNA"/>
</dbReference>
<keyword evidence="5 7" id="KW-1133">Transmembrane helix</keyword>
<evidence type="ECO:0000256" key="3">
    <source>
        <dbReference type="ARBA" id="ARBA00022475"/>
    </source>
</evidence>
<dbReference type="AlphaFoldDB" id="A0A1W1BRH2"/>
<evidence type="ECO:0000256" key="7">
    <source>
        <dbReference type="SAM" id="Phobius"/>
    </source>
</evidence>
<feature type="transmembrane region" description="Helical" evidence="7">
    <location>
        <begin position="12"/>
        <end position="30"/>
    </location>
</feature>
<evidence type="ECO:0000256" key="6">
    <source>
        <dbReference type="ARBA" id="ARBA00023136"/>
    </source>
</evidence>
<dbReference type="NCBIfam" id="TIGR00698">
    <property type="entry name" value="YeiH family putative sulfate export transporter"/>
    <property type="match status" value="1"/>
</dbReference>
<evidence type="ECO:0000256" key="1">
    <source>
        <dbReference type="ARBA" id="ARBA00004651"/>
    </source>
</evidence>